<dbReference type="PANTHER" id="PTHR23301">
    <property type="entry name" value="CHITIN BINDING PERITROPHIN-A"/>
    <property type="match status" value="1"/>
</dbReference>
<dbReference type="EnsemblMetazoa" id="AMEC006333-RA">
    <property type="protein sequence ID" value="AMEC006333-PA"/>
    <property type="gene ID" value="AMEC006333"/>
</dbReference>
<evidence type="ECO:0000313" key="7">
    <source>
        <dbReference type="EnsemblMetazoa" id="AMEC006333-PA"/>
    </source>
</evidence>
<dbReference type="InterPro" id="IPR002557">
    <property type="entry name" value="Chitin-bd_dom"/>
</dbReference>
<keyword evidence="1" id="KW-0147">Chitin-binding</keyword>
<organism evidence="7 8">
    <name type="scientific">Anopheles melas</name>
    <dbReference type="NCBI Taxonomy" id="34690"/>
    <lineage>
        <taxon>Eukaryota</taxon>
        <taxon>Metazoa</taxon>
        <taxon>Ecdysozoa</taxon>
        <taxon>Arthropoda</taxon>
        <taxon>Hexapoda</taxon>
        <taxon>Insecta</taxon>
        <taxon>Pterygota</taxon>
        <taxon>Neoptera</taxon>
        <taxon>Endopterygota</taxon>
        <taxon>Diptera</taxon>
        <taxon>Nematocera</taxon>
        <taxon>Culicoidea</taxon>
        <taxon>Culicidae</taxon>
        <taxon>Anophelinae</taxon>
        <taxon>Anopheles</taxon>
    </lineage>
</organism>
<dbReference type="SMART" id="SM00494">
    <property type="entry name" value="ChtBD2"/>
    <property type="match status" value="9"/>
</dbReference>
<evidence type="ECO:0000313" key="8">
    <source>
        <dbReference type="Proteomes" id="UP000075902"/>
    </source>
</evidence>
<dbReference type="VEuPathDB" id="VectorBase:AMEC006333"/>
<feature type="domain" description="Chitin-binding type-2" evidence="6">
    <location>
        <begin position="219"/>
        <end position="276"/>
    </location>
</feature>
<feature type="domain" description="Chitin-binding type-2" evidence="6">
    <location>
        <begin position="19"/>
        <end position="73"/>
    </location>
</feature>
<dbReference type="InterPro" id="IPR036508">
    <property type="entry name" value="Chitin-bd_dom_sf"/>
</dbReference>
<feature type="domain" description="Chitin-binding type-2" evidence="6">
    <location>
        <begin position="548"/>
        <end position="601"/>
    </location>
</feature>
<feature type="domain" description="Chitin-binding type-2" evidence="6">
    <location>
        <begin position="412"/>
        <end position="469"/>
    </location>
</feature>
<name>A0A182TQ41_9DIPT</name>
<reference evidence="7" key="2">
    <citation type="submission" date="2020-05" db="UniProtKB">
        <authorList>
            <consortium name="EnsemblMetazoa"/>
        </authorList>
    </citation>
    <scope>IDENTIFICATION</scope>
    <source>
        <strain evidence="7">CM1001059</strain>
    </source>
</reference>
<evidence type="ECO:0000256" key="1">
    <source>
        <dbReference type="ARBA" id="ARBA00022669"/>
    </source>
</evidence>
<dbReference type="GO" id="GO:0005576">
    <property type="term" value="C:extracellular region"/>
    <property type="evidence" value="ECO:0007669"/>
    <property type="project" value="InterPro"/>
</dbReference>
<keyword evidence="2" id="KW-0732">Signal</keyword>
<dbReference type="Pfam" id="PF01607">
    <property type="entry name" value="CBM_14"/>
    <property type="match status" value="6"/>
</dbReference>
<reference evidence="8" key="1">
    <citation type="submission" date="2014-01" db="EMBL/GenBank/DDBJ databases">
        <title>The Genome Sequence of Anopheles melas CM1001059_A (V2).</title>
        <authorList>
            <consortium name="The Broad Institute Genomics Platform"/>
            <person name="Neafsey D.E."/>
            <person name="Besansky N."/>
            <person name="Howell P."/>
            <person name="Walton C."/>
            <person name="Young S.K."/>
            <person name="Zeng Q."/>
            <person name="Gargeya S."/>
            <person name="Fitzgerald M."/>
            <person name="Haas B."/>
            <person name="Abouelleil A."/>
            <person name="Allen A.W."/>
            <person name="Alvarado L."/>
            <person name="Arachchi H.M."/>
            <person name="Berlin A.M."/>
            <person name="Chapman S.B."/>
            <person name="Gainer-Dewar J."/>
            <person name="Goldberg J."/>
            <person name="Griggs A."/>
            <person name="Gujja S."/>
            <person name="Hansen M."/>
            <person name="Howarth C."/>
            <person name="Imamovic A."/>
            <person name="Ireland A."/>
            <person name="Larimer J."/>
            <person name="McCowan C."/>
            <person name="Murphy C."/>
            <person name="Pearson M."/>
            <person name="Poon T.W."/>
            <person name="Priest M."/>
            <person name="Roberts A."/>
            <person name="Saif S."/>
            <person name="Shea T."/>
            <person name="Sisk P."/>
            <person name="Sykes S."/>
            <person name="Wortman J."/>
            <person name="Nusbaum C."/>
            <person name="Birren B."/>
        </authorList>
    </citation>
    <scope>NUCLEOTIDE SEQUENCE [LARGE SCALE GENOMIC DNA]</scope>
    <source>
        <strain evidence="8">CM1001059</strain>
    </source>
</reference>
<keyword evidence="5" id="KW-0325">Glycoprotein</keyword>
<dbReference type="STRING" id="34690.A0A182TQ41"/>
<dbReference type="Proteomes" id="UP000075902">
    <property type="component" value="Unassembled WGS sequence"/>
</dbReference>
<feature type="domain" description="Chitin-binding type-2" evidence="6">
    <location>
        <begin position="281"/>
        <end position="340"/>
    </location>
</feature>
<evidence type="ECO:0000256" key="5">
    <source>
        <dbReference type="ARBA" id="ARBA00023180"/>
    </source>
</evidence>
<keyword evidence="4" id="KW-1015">Disulfide bond</keyword>
<dbReference type="Gene3D" id="2.170.140.10">
    <property type="entry name" value="Chitin binding domain"/>
    <property type="match status" value="3"/>
</dbReference>
<dbReference type="InterPro" id="IPR051940">
    <property type="entry name" value="Chitin_bind-dev_reg"/>
</dbReference>
<accession>A0A182TQ41</accession>
<evidence type="ECO:0000259" key="6">
    <source>
        <dbReference type="PROSITE" id="PS50940"/>
    </source>
</evidence>
<proteinExistence type="predicted"/>
<evidence type="ECO:0000256" key="2">
    <source>
        <dbReference type="ARBA" id="ARBA00022729"/>
    </source>
</evidence>
<feature type="domain" description="Chitin-binding type-2" evidence="6">
    <location>
        <begin position="148"/>
        <end position="209"/>
    </location>
</feature>
<feature type="domain" description="Chitin-binding type-2" evidence="6">
    <location>
        <begin position="471"/>
        <end position="527"/>
    </location>
</feature>
<dbReference type="PANTHER" id="PTHR23301:SF0">
    <property type="entry name" value="CHITIN-BINDING TYPE-2 DOMAIN-CONTAINING PROTEIN-RELATED"/>
    <property type="match status" value="1"/>
</dbReference>
<sequence>MLTSNPLNPKIELAASSLEVMCTHSDSYFYSIPGSRCTAYYRCYQNQPIQYSCTDGAMFDFYQQRCVRSEGTCYEAVCIGKTNGLYADTSQGCRRAYRCRGGKITTIEGPCPLGMLFDSATSACAPEDSVAVCESPETTAATIRYEADARCYGLSDGNHVLPGDGANCKKYLHCRNDQVVDVLECPPGFRFDERTQRCRLSNQGSNCRTSYQPQQLADENGCSYLPDGLHLAATSHDCRAYVKCQSRRLVSRHDCPPMTAFNGQQCVPTFLYHCPRLDPPGDICHQRHDGYHVDPRKGCAYYVRCQGQRTVEQHSCPNGFHYDPAEGACIESALDTACHRIPYSPDCVQRASGYYQDLTAMDDDVSLSPCRAYFHCHNGARTSLRCPYGYLFDGENCVAQGASAYQCPVEDVNSCQGKPNGYYKDARAGCRAYHLCTNGHKISYLCEPGQIYAQGKCIAGTIVQGVCDEPDTPCAGRPDGYYQDRDTQCRQYYFCQRGEKLQTLTCRGSKIFDGRSCVPPDGYTCPAAGADDVDAAASENCIVRHCHEPVCAKGGFFADYDSGCEQYFFCIDGKQSVLSCSDGYVFNGELCVPRASYYCPRVVAVESRQIESTTTPAAKHDADDAAVPEGKHLHHKHKKHHKHHKHQTASVTYIEPEEFPNANVGQLRLTILHIEHKLQELKLQLFGSRTLAFEDADRDRNEEEVNNSNLQIGEDVNRLEEIKQSVDNQTEASTPTSILQEDHDVGKILLDESKPAAELEVEHREMDAGRFDKGRSLTENVQMWFEGLDLGKIAALPLQESEEREQDEDEVDVLDAIDVLR</sequence>
<evidence type="ECO:0000256" key="4">
    <source>
        <dbReference type="ARBA" id="ARBA00023157"/>
    </source>
</evidence>
<keyword evidence="8" id="KW-1185">Reference proteome</keyword>
<dbReference type="GO" id="GO:0008061">
    <property type="term" value="F:chitin binding"/>
    <property type="evidence" value="ECO:0007669"/>
    <property type="project" value="UniProtKB-KW"/>
</dbReference>
<evidence type="ECO:0000256" key="3">
    <source>
        <dbReference type="ARBA" id="ARBA00022737"/>
    </source>
</evidence>
<dbReference type="SUPFAM" id="SSF57625">
    <property type="entry name" value="Invertebrate chitin-binding proteins"/>
    <property type="match status" value="7"/>
</dbReference>
<feature type="domain" description="Chitin-binding type-2" evidence="6">
    <location>
        <begin position="75"/>
        <end position="135"/>
    </location>
</feature>
<keyword evidence="3" id="KW-0677">Repeat</keyword>
<dbReference type="PROSITE" id="PS50940">
    <property type="entry name" value="CHIT_BIND_II"/>
    <property type="match status" value="9"/>
</dbReference>
<dbReference type="AlphaFoldDB" id="A0A182TQ41"/>
<protein>
    <recommendedName>
        <fullName evidence="6">Chitin-binding type-2 domain-containing protein</fullName>
    </recommendedName>
</protein>
<feature type="domain" description="Chitin-binding type-2" evidence="6">
    <location>
        <begin position="344"/>
        <end position="409"/>
    </location>
</feature>